<feature type="domain" description="MucBP" evidence="3">
    <location>
        <begin position="351"/>
        <end position="416"/>
    </location>
</feature>
<reference evidence="4 5" key="1">
    <citation type="submission" date="2016-01" db="EMBL/GenBank/DDBJ databases">
        <title>Genome Sequences of Twelve Sporeforming Bacillus Species Isolated from Foods.</title>
        <authorList>
            <person name="Berendsen E.M."/>
            <person name="Wells-Bennik M.H."/>
            <person name="Krawcyk A.O."/>
            <person name="De Jong A."/>
            <person name="Holsappel S."/>
            <person name="Eijlander R.T."/>
            <person name="Kuipers O.P."/>
        </authorList>
    </citation>
    <scope>NUCLEOTIDE SEQUENCE [LARGE SCALE GENOMIC DNA]</scope>
    <source>
        <strain evidence="4 5">B4102</strain>
    </source>
</reference>
<dbReference type="EMBL" id="LQYN01000006">
    <property type="protein sequence ID" value="KYD11480.1"/>
    <property type="molecule type" value="Genomic_DNA"/>
</dbReference>
<proteinExistence type="predicted"/>
<evidence type="ECO:0000259" key="3">
    <source>
        <dbReference type="Pfam" id="PF06458"/>
    </source>
</evidence>
<evidence type="ECO:0000256" key="2">
    <source>
        <dbReference type="SAM" id="Phobius"/>
    </source>
</evidence>
<dbReference type="AlphaFoldDB" id="A0A150LGV9"/>
<name>A0A150LGV9_9BACI</name>
<sequence length="775" mass="87169">MENSKQTLYRWFPLSIAIVLFIQLFSPWTRPDEVHAAGESVVYHGMVSFGGSIVGDFSVGGKQAFCIEHEKPTPPTGTPTKEGVIYKDKMIAATLYWGWGGTKNIFGSDRNRGMVVTSLILSRIYTGEDSGGKSISGYSTLWDKAKSKDVPSAEVDFSKSSIHSSISGSVQKTETNKFIADSDNKVSFTLPSSITLHNTSTGKNITGGKVTLKGGDSFYLTAPLSYDKDFTTGNLKGSIKDYLPVLYKMSDSYYQTLVKTGWRDPTDTTKFTARFEARQKKITVNHKDQYNNALLANESYTKKIGSNYSYSPKNSITKSGKTYKPVATSKKTGTLGSKDITLTFYYKLQRKITVLHKDARDGKLLETDTYTKYRGDSYSYSPKKNLKKGEYIYRPTSTAKKTGTVAGSDITLTFYYDVPLIKTGLEKIQVYTAPADKGLPVKVNLSKVNNYPNSNADMAKAKLNVSLYEGSTKIISNSYTAKTLPKNIDFKVPSKYLSVNQKKTYTVKIEGFSKNEIDVISDAPTIRTEGYTSSEKALNINNTSVSYTGVIMTEREIRKNMVSYNESLHVNLKKLEKKITGYGFEYPIDVIYKNELGQKFTSKFDFYVPKSLVDTYLTYPVSNNISRVRMDETSNKEKISDKTVLTTTKRFELPEVNIEKRTGNLFSNNQVESKDSRLKYKIIDGGRKFYTPIWGDLGVYQLELKNVDPLGIHKINVSMKQNLEIYAFMYGHMDSTTGKQDAIYLRPINADDPKYPDKWSAEDKARFKKWNKNKG</sequence>
<keyword evidence="5" id="KW-1185">Reference proteome</keyword>
<gene>
    <name evidence="4" type="ORF">B4102_2208</name>
</gene>
<dbReference type="InterPro" id="IPR009459">
    <property type="entry name" value="MucBP_dom"/>
</dbReference>
<keyword evidence="2" id="KW-0472">Membrane</keyword>
<feature type="transmembrane region" description="Helical" evidence="2">
    <location>
        <begin position="7"/>
        <end position="25"/>
    </location>
</feature>
<dbReference type="Pfam" id="PF06458">
    <property type="entry name" value="MucBP"/>
    <property type="match status" value="2"/>
</dbReference>
<evidence type="ECO:0000313" key="4">
    <source>
        <dbReference type="EMBL" id="KYD11480.1"/>
    </source>
</evidence>
<evidence type="ECO:0000256" key="1">
    <source>
        <dbReference type="ARBA" id="ARBA00022737"/>
    </source>
</evidence>
<evidence type="ECO:0000313" key="5">
    <source>
        <dbReference type="Proteomes" id="UP000075666"/>
    </source>
</evidence>
<dbReference type="OrthoDB" id="2367507at2"/>
<dbReference type="Proteomes" id="UP000075666">
    <property type="component" value="Unassembled WGS sequence"/>
</dbReference>
<feature type="domain" description="MucBP" evidence="3">
    <location>
        <begin position="281"/>
        <end position="347"/>
    </location>
</feature>
<dbReference type="STRING" id="46224.B4102_2208"/>
<keyword evidence="2" id="KW-0812">Transmembrane</keyword>
<dbReference type="RefSeq" id="WP_066226338.1">
    <property type="nucleotide sequence ID" value="NZ_LQYN01000006.1"/>
</dbReference>
<keyword evidence="1" id="KW-0677">Repeat</keyword>
<keyword evidence="2" id="KW-1133">Transmembrane helix</keyword>
<protein>
    <recommendedName>
        <fullName evidence="3">MucBP domain-containing protein</fullName>
    </recommendedName>
</protein>
<comment type="caution">
    <text evidence="4">The sequence shown here is derived from an EMBL/GenBank/DDBJ whole genome shotgun (WGS) entry which is preliminary data.</text>
</comment>
<dbReference type="Gene3D" id="3.10.20.320">
    <property type="entry name" value="Putative peptidoglycan bound protein (lpxtg motif)"/>
    <property type="match status" value="1"/>
</dbReference>
<dbReference type="PATRIC" id="fig|46224.3.peg.4020"/>
<accession>A0A150LGV9</accession>
<organism evidence="4 5">
    <name type="scientific">Heyndrickxia sporothermodurans</name>
    <dbReference type="NCBI Taxonomy" id="46224"/>
    <lineage>
        <taxon>Bacteria</taxon>
        <taxon>Bacillati</taxon>
        <taxon>Bacillota</taxon>
        <taxon>Bacilli</taxon>
        <taxon>Bacillales</taxon>
        <taxon>Bacillaceae</taxon>
        <taxon>Heyndrickxia</taxon>
    </lineage>
</organism>